<reference evidence="1" key="1">
    <citation type="journal article" date="2014" name="Front. Microbiol.">
        <title>High frequency of phylogenetically diverse reductive dehalogenase-homologous genes in deep subseafloor sedimentary metagenomes.</title>
        <authorList>
            <person name="Kawai M."/>
            <person name="Futagami T."/>
            <person name="Toyoda A."/>
            <person name="Takaki Y."/>
            <person name="Nishi S."/>
            <person name="Hori S."/>
            <person name="Arai W."/>
            <person name="Tsubouchi T."/>
            <person name="Morono Y."/>
            <person name="Uchiyama I."/>
            <person name="Ito T."/>
            <person name="Fujiyama A."/>
            <person name="Inagaki F."/>
            <person name="Takami H."/>
        </authorList>
    </citation>
    <scope>NUCLEOTIDE SEQUENCE</scope>
    <source>
        <strain evidence="1">Expedition CK06-06</strain>
    </source>
</reference>
<sequence length="40" mass="4361">MSLEVSERSNALVKLSKALRISPLLKNSLDFSKLSTVATI</sequence>
<feature type="non-terminal residue" evidence="1">
    <location>
        <position position="40"/>
    </location>
</feature>
<gene>
    <name evidence="1" type="ORF">S01H1_51944</name>
</gene>
<dbReference type="EMBL" id="BARS01033554">
    <property type="protein sequence ID" value="GAG26841.1"/>
    <property type="molecule type" value="Genomic_DNA"/>
</dbReference>
<protein>
    <submittedName>
        <fullName evidence="1">Uncharacterized protein</fullName>
    </submittedName>
</protein>
<dbReference type="AlphaFoldDB" id="X0XPE9"/>
<accession>X0XPE9</accession>
<organism evidence="1">
    <name type="scientific">marine sediment metagenome</name>
    <dbReference type="NCBI Taxonomy" id="412755"/>
    <lineage>
        <taxon>unclassified sequences</taxon>
        <taxon>metagenomes</taxon>
        <taxon>ecological metagenomes</taxon>
    </lineage>
</organism>
<name>X0XPE9_9ZZZZ</name>
<comment type="caution">
    <text evidence="1">The sequence shown here is derived from an EMBL/GenBank/DDBJ whole genome shotgun (WGS) entry which is preliminary data.</text>
</comment>
<evidence type="ECO:0000313" key="1">
    <source>
        <dbReference type="EMBL" id="GAG26841.1"/>
    </source>
</evidence>
<proteinExistence type="predicted"/>